<keyword evidence="3 6" id="KW-0812">Transmembrane</keyword>
<keyword evidence="4 6" id="KW-1133">Transmembrane helix</keyword>
<protein>
    <submittedName>
        <fullName evidence="8">Putative ABC transport system permease protein</fullName>
    </submittedName>
</protein>
<dbReference type="Pfam" id="PF02687">
    <property type="entry name" value="FtsX"/>
    <property type="match status" value="2"/>
</dbReference>
<feature type="transmembrane region" description="Helical" evidence="6">
    <location>
        <begin position="231"/>
        <end position="255"/>
    </location>
</feature>
<organism evidence="8 9">
    <name type="scientific">Knoellia remsis</name>
    <dbReference type="NCBI Taxonomy" id="407159"/>
    <lineage>
        <taxon>Bacteria</taxon>
        <taxon>Bacillati</taxon>
        <taxon>Actinomycetota</taxon>
        <taxon>Actinomycetes</taxon>
        <taxon>Micrococcales</taxon>
        <taxon>Intrasporangiaceae</taxon>
        <taxon>Knoellia</taxon>
    </lineage>
</organism>
<feature type="transmembrane region" description="Helical" evidence="6">
    <location>
        <begin position="56"/>
        <end position="85"/>
    </location>
</feature>
<evidence type="ECO:0000256" key="6">
    <source>
        <dbReference type="SAM" id="Phobius"/>
    </source>
</evidence>
<gene>
    <name evidence="8" type="ORF">BCF74_102178</name>
</gene>
<reference evidence="8 9" key="1">
    <citation type="submission" date="2018-03" db="EMBL/GenBank/DDBJ databases">
        <title>Genomic Encyclopedia of Archaeal and Bacterial Type Strains, Phase II (KMG-II): from individual species to whole genera.</title>
        <authorList>
            <person name="Goeker M."/>
        </authorList>
    </citation>
    <scope>NUCLEOTIDE SEQUENCE [LARGE SCALE GENOMIC DNA]</scope>
    <source>
        <strain evidence="8 9">ATCC BAA-1496</strain>
    </source>
</reference>
<feature type="transmembrane region" description="Helical" evidence="6">
    <location>
        <begin position="150"/>
        <end position="172"/>
    </location>
</feature>
<keyword evidence="9" id="KW-1185">Reference proteome</keyword>
<dbReference type="InterPro" id="IPR038766">
    <property type="entry name" value="Membrane_comp_ABC_pdt"/>
</dbReference>
<feature type="transmembrane region" description="Helical" evidence="6">
    <location>
        <begin position="204"/>
        <end position="225"/>
    </location>
</feature>
<keyword evidence="5 6" id="KW-0472">Membrane</keyword>
<feature type="transmembrane region" description="Helical" evidence="6">
    <location>
        <begin position="293"/>
        <end position="314"/>
    </location>
</feature>
<evidence type="ECO:0000313" key="8">
    <source>
        <dbReference type="EMBL" id="PRY63345.1"/>
    </source>
</evidence>
<feature type="transmembrane region" description="Helical" evidence="6">
    <location>
        <begin position="422"/>
        <end position="445"/>
    </location>
</feature>
<dbReference type="EMBL" id="PVTI01000002">
    <property type="protein sequence ID" value="PRY63345.1"/>
    <property type="molecule type" value="Genomic_DNA"/>
</dbReference>
<dbReference type="OrthoDB" id="9780560at2"/>
<name>A0A2T0UZH9_9MICO</name>
<evidence type="ECO:0000256" key="1">
    <source>
        <dbReference type="ARBA" id="ARBA00004651"/>
    </source>
</evidence>
<proteinExistence type="predicted"/>
<keyword evidence="2" id="KW-1003">Cell membrane</keyword>
<feature type="transmembrane region" description="Helical" evidence="6">
    <location>
        <begin position="20"/>
        <end position="44"/>
    </location>
</feature>
<sequence length="467" mass="47180">MNHSSKGNLVLGSLRELGTVGLVAGLSGAYAAVLIMTSTVLAAMSEESGGSVGLMLGIVAGVFILIALYVGAIVIIGAVDTVISGRLRHIALLRLLGSRAKDLRVSVVRGTATVGALGALAGVVVGTVLTHATRAVLVARGTLPEADYPLVSSALVVAFWAIAVCAMCAGWLGSRGVLQVSPAAALSGTAAPVTASGRASLLRAVVAGIGIVGGFGVLAAGALAGESAPEAGFVLSFFGAAGASTGFLVGARLVIPSMVAAFSRLLGRDPASVVARRNALLDPLRTTRSTMGLVIGVTLVTTFASGMAALRASVDAWELDAEQRAEALQIMDVTTAVLVGIIVISSLIAAVGFVSTMSLTVIQRHREIGLLRTLGFTQRQVRTMITKESVALSVSAILFGTVLGIIYGTSAAQSLVGSQGSGFVWGVPWVSLAAIAVCGLVLVLLASRGPARRAIDIAPVEALRIEA</sequence>
<evidence type="ECO:0000256" key="5">
    <source>
        <dbReference type="ARBA" id="ARBA00023136"/>
    </source>
</evidence>
<dbReference type="RefSeq" id="WP_106296315.1">
    <property type="nucleotide sequence ID" value="NZ_PVTI01000002.1"/>
</dbReference>
<dbReference type="AlphaFoldDB" id="A0A2T0UZH9"/>
<dbReference type="InterPro" id="IPR003838">
    <property type="entry name" value="ABC3_permease_C"/>
</dbReference>
<evidence type="ECO:0000256" key="2">
    <source>
        <dbReference type="ARBA" id="ARBA00022475"/>
    </source>
</evidence>
<feature type="transmembrane region" description="Helical" evidence="6">
    <location>
        <begin position="106"/>
        <end position="130"/>
    </location>
</feature>
<dbReference type="Proteomes" id="UP000237822">
    <property type="component" value="Unassembled WGS sequence"/>
</dbReference>
<comment type="caution">
    <text evidence="8">The sequence shown here is derived from an EMBL/GenBank/DDBJ whole genome shotgun (WGS) entry which is preliminary data.</text>
</comment>
<dbReference type="GO" id="GO:0005886">
    <property type="term" value="C:plasma membrane"/>
    <property type="evidence" value="ECO:0007669"/>
    <property type="project" value="UniProtKB-SubCell"/>
</dbReference>
<evidence type="ECO:0000256" key="4">
    <source>
        <dbReference type="ARBA" id="ARBA00022989"/>
    </source>
</evidence>
<evidence type="ECO:0000313" key="9">
    <source>
        <dbReference type="Proteomes" id="UP000237822"/>
    </source>
</evidence>
<feature type="domain" description="ABC3 transporter permease C-terminal" evidence="7">
    <location>
        <begin position="62"/>
        <end position="181"/>
    </location>
</feature>
<feature type="transmembrane region" description="Helical" evidence="6">
    <location>
        <begin position="334"/>
        <end position="362"/>
    </location>
</feature>
<dbReference type="PANTHER" id="PTHR30287">
    <property type="entry name" value="MEMBRANE COMPONENT OF PREDICTED ABC SUPERFAMILY METABOLITE UPTAKE TRANSPORTER"/>
    <property type="match status" value="1"/>
</dbReference>
<comment type="subcellular location">
    <subcellularLocation>
        <location evidence="1">Cell membrane</location>
        <topology evidence="1">Multi-pass membrane protein</topology>
    </subcellularLocation>
</comment>
<dbReference type="PANTHER" id="PTHR30287:SF2">
    <property type="entry name" value="BLL1001 PROTEIN"/>
    <property type="match status" value="1"/>
</dbReference>
<feature type="transmembrane region" description="Helical" evidence="6">
    <location>
        <begin position="389"/>
        <end position="410"/>
    </location>
</feature>
<accession>A0A2T0UZH9</accession>
<feature type="domain" description="ABC3 transporter permease C-terminal" evidence="7">
    <location>
        <begin position="341"/>
        <end position="457"/>
    </location>
</feature>
<evidence type="ECO:0000256" key="3">
    <source>
        <dbReference type="ARBA" id="ARBA00022692"/>
    </source>
</evidence>
<evidence type="ECO:0000259" key="7">
    <source>
        <dbReference type="Pfam" id="PF02687"/>
    </source>
</evidence>